<dbReference type="Proteomes" id="UP000585363">
    <property type="component" value="Unassembled WGS sequence"/>
</dbReference>
<name>A0A848MEC2_9GAMM</name>
<reference evidence="1 2" key="1">
    <citation type="submission" date="2020-01" db="EMBL/GenBank/DDBJ databases">
        <authorList>
            <person name="Lee S.D."/>
        </authorList>
    </citation>
    <scope>NUCLEOTIDE SEQUENCE [LARGE SCALE GENOMIC DNA]</scope>
    <source>
        <strain evidence="1 2">SAP-1</strain>
    </source>
</reference>
<evidence type="ECO:0000313" key="2">
    <source>
        <dbReference type="Proteomes" id="UP000585363"/>
    </source>
</evidence>
<evidence type="ECO:0000313" key="1">
    <source>
        <dbReference type="EMBL" id="NMP26487.1"/>
    </source>
</evidence>
<gene>
    <name evidence="1" type="ORF">GW590_06345</name>
</gene>
<dbReference type="RefSeq" id="WP_169402192.1">
    <property type="nucleotide sequence ID" value="NZ_JAADJU010000003.1"/>
</dbReference>
<dbReference type="EMBL" id="JAADJU010000003">
    <property type="protein sequence ID" value="NMP26487.1"/>
    <property type="molecule type" value="Genomic_DNA"/>
</dbReference>
<dbReference type="AlphaFoldDB" id="A0A848MEC2"/>
<protein>
    <submittedName>
        <fullName evidence="1">Secretion protein</fullName>
    </submittedName>
</protein>
<accession>A0A848MEC2</accession>
<sequence length="139" mass="15767">MTASSLKPDVVSQYLLAHGYQPHIETFGKTDYIIGSRIKTPDFELVYRMEDGQLIICDFIACREGGQSNRAVIAFIKLIHQIERAVPQMRLVRGLQPESLQPEINVVRQRLAKALIAQGASWQDIDGGSWLVYPNKYHK</sequence>
<keyword evidence="2" id="KW-1185">Reference proteome</keyword>
<proteinExistence type="predicted"/>
<organism evidence="1 2">
    <name type="scientific">Rouxiella aceris</name>
    <dbReference type="NCBI Taxonomy" id="2703884"/>
    <lineage>
        <taxon>Bacteria</taxon>
        <taxon>Pseudomonadati</taxon>
        <taxon>Pseudomonadota</taxon>
        <taxon>Gammaproteobacteria</taxon>
        <taxon>Enterobacterales</taxon>
        <taxon>Yersiniaceae</taxon>
        <taxon>Rouxiella</taxon>
    </lineage>
</organism>
<comment type="caution">
    <text evidence="1">The sequence shown here is derived from an EMBL/GenBank/DDBJ whole genome shotgun (WGS) entry which is preliminary data.</text>
</comment>
<reference evidence="1 2" key="2">
    <citation type="submission" date="2020-06" db="EMBL/GenBank/DDBJ databases">
        <title>Polyphasic characterization of a Rahnella strain isolated from tree sap.</title>
        <authorList>
            <person name="Kim I.S."/>
        </authorList>
    </citation>
    <scope>NUCLEOTIDE SEQUENCE [LARGE SCALE GENOMIC DNA]</scope>
    <source>
        <strain evidence="1 2">SAP-1</strain>
    </source>
</reference>